<feature type="domain" description="PKD/Chitinase" evidence="2">
    <location>
        <begin position="405"/>
        <end position="490"/>
    </location>
</feature>
<evidence type="ECO:0000256" key="1">
    <source>
        <dbReference type="SAM" id="Phobius"/>
    </source>
</evidence>
<dbReference type="EMBL" id="JBHSWI010000001">
    <property type="protein sequence ID" value="MFC6645062.1"/>
    <property type="molecule type" value="Genomic_DNA"/>
</dbReference>
<dbReference type="PANTHER" id="PTHR37494">
    <property type="entry name" value="HEMAGGLUTININ"/>
    <property type="match status" value="1"/>
</dbReference>
<organism evidence="3 4">
    <name type="scientific">Granulicella cerasi</name>
    <dbReference type="NCBI Taxonomy" id="741063"/>
    <lineage>
        <taxon>Bacteria</taxon>
        <taxon>Pseudomonadati</taxon>
        <taxon>Acidobacteriota</taxon>
        <taxon>Terriglobia</taxon>
        <taxon>Terriglobales</taxon>
        <taxon>Acidobacteriaceae</taxon>
        <taxon>Granulicella</taxon>
    </lineage>
</organism>
<gene>
    <name evidence="3" type="ORF">ACFQBQ_05535</name>
</gene>
<feature type="domain" description="PKD/Chitinase" evidence="2">
    <location>
        <begin position="224"/>
        <end position="309"/>
    </location>
</feature>
<dbReference type="Gene3D" id="2.60.40.10">
    <property type="entry name" value="Immunoglobulins"/>
    <property type="match status" value="10"/>
</dbReference>
<accession>A0ABW1Z6S8</accession>
<comment type="caution">
    <text evidence="3">The sequence shown here is derived from an EMBL/GenBank/DDBJ whole genome shotgun (WGS) entry which is preliminary data.</text>
</comment>
<feature type="domain" description="PKD/Chitinase" evidence="2">
    <location>
        <begin position="854"/>
        <end position="935"/>
    </location>
</feature>
<dbReference type="PANTHER" id="PTHR37494:SF1">
    <property type="entry name" value="STAPHYLOCOCCUS AUREUS SURFACE PROTEIN A"/>
    <property type="match status" value="1"/>
</dbReference>
<dbReference type="SMART" id="SM00089">
    <property type="entry name" value="PKD"/>
    <property type="match status" value="3"/>
</dbReference>
<dbReference type="RefSeq" id="WP_263371459.1">
    <property type="nucleotide sequence ID" value="NZ_JAGSYD010000003.1"/>
</dbReference>
<keyword evidence="1" id="KW-0472">Membrane</keyword>
<dbReference type="Pfam" id="PF05345">
    <property type="entry name" value="He_PIG"/>
    <property type="match status" value="10"/>
</dbReference>
<evidence type="ECO:0000313" key="4">
    <source>
        <dbReference type="Proteomes" id="UP001596391"/>
    </source>
</evidence>
<dbReference type="Proteomes" id="UP001596391">
    <property type="component" value="Unassembled WGS sequence"/>
</dbReference>
<dbReference type="InterPro" id="IPR022409">
    <property type="entry name" value="PKD/Chitinase_dom"/>
</dbReference>
<sequence length="1566" mass="152935">MNPVPPSRSLRPGLHSILFTLVAIMILFVLSGCGSGGYPGTGITKLSASAITIDSGQSFAFTASVAGGGSVNWSLGGSCSGAACGMLSASSGASVTYTAPTVTEMMKVTLTGSLPGTKSTSTATITVNPSPSILGAPTSGVIGTPYSYTVTTTGGTAPVKLSVLASSLPAGLTFDVNTGIISGTPTTAGSGTLMLSLSDTSDVPLTIQSTLTVTINSTTTPPTSITLSGNPTSGTVGTAYSATFTATGGTAPYTFSIAGGALPTGLTLSTAGVISGTPTAAGTYGFTVKVVDANNATASAAFTVVIGGGTTTNPLTITTGTLPDGTVGVAYSSTIGVSGGTAPYGCTLASGTLPAGLTLGTNCVVSGTPTTAGTSSFNVKVVDSASPVNTVTGPVSIKINAAATVISISGNPPAGTVGAAYAVTLTAAGGTAPYTFTIISGALPTGLTLSTSGAITGTPTTAGSYTFGVQAADANSATGTASFTVAIGAGTTTNPLTITTGTLPDGTVNVAYSSAIGVSGGTAPYGCTITSGSLPAGLTMSSNCLVTGTPTTAGTATFTVQATDSSSPMNTVSGPITLKINPAAVLIAIGNPPAATVGTAYTGTIPVSGGTAPYSCTLVSGALPAGLTLGANCTVTGTPTVAGSASITVKATDSASPSNTTNGPVTLTVNAAAATIVIGNPPAATVGTVYSGAIPVSGGTAPYTCSLVSGTLPAGLTLAGNCSISGTPTTSGTSTFTVKATDSASPVNTTTGAVSLTVNAAAPTITIGNPPAATTGQPYTGTIPVTGGTGPYSCTITSGTLPTGLTLGAACTITGTPTTPGSTMVTIHATDSSSPQGSATAPITVTVGAAGTITIIAPGNATVGVPYTGTIGATGGTAPYTCALQSGTLPNGLTQTGCTISGTPTATGTFTVQEKVTDSSTTPLSTTGPVSITVSAGAALSLTGSLPNAIVNQTYSQTLQATGGAGPYTYAVTTGSLPAGLSLASSGAITGIPTTVGASSFTVTVTDSEVPAKTATNNYVLQVVYAPTTTDSALKGPYAFLFQGYDDVLLGVLAYKTSTAGQIYADGNGLITSGVEDSNHQTTTVTTGNVVPTRTVVGSYTVGTDYRGFLTLTTFNTDGTVLANATYAIALKAPAAPATITARASMIRYDNASLAGERGSGTLYAQNATAVSTGLSGSYVFGTSGDTPCLLTCTLSVAGGPVAAVGRITTGAGGTLTGTTDSMTASTGNANATVTGTFSATDATGRATAVMNVTNATANYYPTDYVVYIIDANNAIMMSTDQHSSFILLAGTMQKQTATTFGNAALNTPMVGYENALPNPGLLGLGVTVQNVLNFSTATLIQVKGAATGSCNTNYSDMGSTTALVSNLTSLNLGLLSSTLNDLLQLQKTTGPSNCTADANGRGEFDYPAPSSLLATTLQLLGINVTVKPRTVYLSSVGTGYFLETGYAGLGQLQAQTGAPFTAANFKGTYVYSSLPAASLASTDTSGTITSTGTGSATSTLDLNVGVGNINLLQLGTTSTQTYTLTDATAGRYTMGTMVFYDLGANQFVLIDTSALVTSPTVNLLY</sequence>
<feature type="transmembrane region" description="Helical" evidence="1">
    <location>
        <begin position="12"/>
        <end position="30"/>
    </location>
</feature>
<dbReference type="InterPro" id="IPR015919">
    <property type="entry name" value="Cadherin-like_sf"/>
</dbReference>
<dbReference type="InterPro" id="IPR013783">
    <property type="entry name" value="Ig-like_fold"/>
</dbReference>
<keyword evidence="1" id="KW-1133">Transmembrane helix</keyword>
<evidence type="ECO:0000313" key="3">
    <source>
        <dbReference type="EMBL" id="MFC6645062.1"/>
    </source>
</evidence>
<dbReference type="SUPFAM" id="SSF49313">
    <property type="entry name" value="Cadherin-like"/>
    <property type="match status" value="7"/>
</dbReference>
<proteinExistence type="predicted"/>
<evidence type="ECO:0000259" key="2">
    <source>
        <dbReference type="SMART" id="SM00089"/>
    </source>
</evidence>
<reference evidence="4" key="1">
    <citation type="journal article" date="2019" name="Int. J. Syst. Evol. Microbiol.">
        <title>The Global Catalogue of Microorganisms (GCM) 10K type strain sequencing project: providing services to taxonomists for standard genome sequencing and annotation.</title>
        <authorList>
            <consortium name="The Broad Institute Genomics Platform"/>
            <consortium name="The Broad Institute Genome Sequencing Center for Infectious Disease"/>
            <person name="Wu L."/>
            <person name="Ma J."/>
        </authorList>
    </citation>
    <scope>NUCLEOTIDE SEQUENCE [LARGE SCALE GENOMIC DNA]</scope>
    <source>
        <strain evidence="4">CGMCC 1.16026</strain>
    </source>
</reference>
<protein>
    <submittedName>
        <fullName evidence="3">Beta strand repeat-containing protein</fullName>
    </submittedName>
</protein>
<name>A0ABW1Z6S8_9BACT</name>
<keyword evidence="1" id="KW-0812">Transmembrane</keyword>
<keyword evidence="4" id="KW-1185">Reference proteome</keyword>